<name>A0A6J3M7E3_9PEZI</name>
<sequence>MGASESKLAFKQSVFLLAGDEDISPFDPLWAQFYTLPESAEDVFALWSPNDLRALTRNTVDLRPPLHTQIAPRKNLETLIYTTIARLQAFQRPQDSDNAQLTPVAEILNCMRILTRLLPYLYEADHLKDWQQDFFWKPRRPTRVLGGTDGRTPIYFDGLDPRKKFQRDEIEQAIGTPIGETLLELIIDYLFFPGFAIPRRVREDGTLDTEIVVKVWQSGIGSNKSLNCTKEHEKHQMETLRLLIALSSKPMYTQTSAVATCDVEPLTWMTTRLESRVTNGIVCSLLNTVLKYNPNAWNIPIDLTTKISDPKKLLVMYALQLLLLLVTYQAPLNDKRNQFRHALSMLHRADDFQFIQQGLSQVLAHPIRSTSANLSYFQNKDKALPWAPEMLSLLWELMQCNRRFRRYLNDTGGALDYVILLLFYALDAKDHSTRHGTLRLSIFALQTLSVEAPFATKLNTPFAHSETLPAVMRIPNFHGSYGDFLICSIHTIFTTPKGRLEAVYPALLSIISNIAPYQRGLARATSSKMIDLFTLLSSPSFLLASENNHTLVMKLLDAINGILDNTVKDNPRFVEVLVGSRARFKALRTLTIEGALAELNRQGQERKDRGLDGGNGQSYSRGPSMDSVRSPSALRTPTLEEVPEDERFDIGDDDGDEIEGVDNDMHNGTPHLDESADQLHQMSEKARGKQPASRVMALSRTTSASSLPTVSTITSQPFRPSQEWLESWYETLPLSTVFKTINEAKIGGGIPEKTTRSIDQAMHAHNDGKFTPGANIELTNTAPVTAEPPSNFEWSSVARVWYMSELWGRIYIQEAEVSQGIGGLYSGTNIVLFKRSSSTQEISLRSPKGAIDAVGNSLAQRISNISLKRE</sequence>
<dbReference type="InterPro" id="IPR026705">
    <property type="entry name" value="Hid-1/Ecm30"/>
</dbReference>
<protein>
    <recommendedName>
        <fullName evidence="4">High-temperature-induced dauer-formation protein</fullName>
    </recommendedName>
</protein>
<feature type="compositionally biased region" description="Acidic residues" evidence="1">
    <location>
        <begin position="641"/>
        <end position="662"/>
    </location>
</feature>
<dbReference type="RefSeq" id="XP_033459808.1">
    <property type="nucleotide sequence ID" value="XM_033601342.1"/>
</dbReference>
<proteinExistence type="predicted"/>
<dbReference type="Proteomes" id="UP000504637">
    <property type="component" value="Unplaced"/>
</dbReference>
<reference evidence="3" key="2">
    <citation type="submission" date="2020-04" db="EMBL/GenBank/DDBJ databases">
        <authorList>
            <consortium name="NCBI Genome Project"/>
        </authorList>
    </citation>
    <scope>NUCLEOTIDE SEQUENCE</scope>
    <source>
        <strain evidence="3">CBS 342.82</strain>
    </source>
</reference>
<dbReference type="PANTHER" id="PTHR21575">
    <property type="entry name" value="PROTEIN HID1"/>
    <property type="match status" value="1"/>
</dbReference>
<evidence type="ECO:0000313" key="3">
    <source>
        <dbReference type="RefSeq" id="XP_033459808.1"/>
    </source>
</evidence>
<feature type="compositionally biased region" description="Polar residues" evidence="1">
    <location>
        <begin position="617"/>
        <end position="635"/>
    </location>
</feature>
<dbReference type="AlphaFoldDB" id="A0A6J3M7E3"/>
<dbReference type="GeneID" id="54359142"/>
<reference evidence="3" key="1">
    <citation type="submission" date="2020-01" db="EMBL/GenBank/DDBJ databases">
        <authorList>
            <consortium name="DOE Joint Genome Institute"/>
            <person name="Haridas S."/>
            <person name="Albert R."/>
            <person name="Binder M."/>
            <person name="Bloem J."/>
            <person name="Labutti K."/>
            <person name="Salamov A."/>
            <person name="Andreopoulos B."/>
            <person name="Baker S.E."/>
            <person name="Barry K."/>
            <person name="Bills G."/>
            <person name="Bluhm B.H."/>
            <person name="Cannon C."/>
            <person name="Castanera R."/>
            <person name="Culley D.E."/>
            <person name="Daum C."/>
            <person name="Ezra D."/>
            <person name="Gonzalez J.B."/>
            <person name="Henrissat B."/>
            <person name="Kuo A."/>
            <person name="Liang C."/>
            <person name="Lipzen A."/>
            <person name="Lutzoni F."/>
            <person name="Magnuson J."/>
            <person name="Mondo S."/>
            <person name="Nolan M."/>
            <person name="Ohm R."/>
            <person name="Pangilinan J."/>
            <person name="Park H.-J."/>
            <person name="Ramirez L."/>
            <person name="Alfaro M."/>
            <person name="Sun H."/>
            <person name="Tritt A."/>
            <person name="Yoshinaga Y."/>
            <person name="Zwiers L.-H."/>
            <person name="Turgeon B.G."/>
            <person name="Goodwin S.B."/>
            <person name="Spatafora J.W."/>
            <person name="Crous P.W."/>
            <person name="Grigoriev I.V."/>
        </authorList>
    </citation>
    <scope>NUCLEOTIDE SEQUENCE</scope>
    <source>
        <strain evidence="3">CBS 342.82</strain>
    </source>
</reference>
<accession>A0A6J3M7E3</accession>
<gene>
    <name evidence="3" type="ORF">K489DRAFT_318710</name>
</gene>
<evidence type="ECO:0000313" key="2">
    <source>
        <dbReference type="Proteomes" id="UP000504637"/>
    </source>
</evidence>
<dbReference type="PANTHER" id="PTHR21575:SF12">
    <property type="entry name" value="PROTEIN HID1"/>
    <property type="match status" value="1"/>
</dbReference>
<dbReference type="Pfam" id="PF12722">
    <property type="entry name" value="Hid1"/>
    <property type="match status" value="1"/>
</dbReference>
<feature type="region of interest" description="Disordered" evidence="1">
    <location>
        <begin position="601"/>
        <end position="671"/>
    </location>
</feature>
<dbReference type="GO" id="GO:0005797">
    <property type="term" value="C:Golgi medial cisterna"/>
    <property type="evidence" value="ECO:0007669"/>
    <property type="project" value="TreeGrafter"/>
</dbReference>
<reference evidence="3" key="3">
    <citation type="submission" date="2025-08" db="UniProtKB">
        <authorList>
            <consortium name="RefSeq"/>
        </authorList>
    </citation>
    <scope>IDENTIFICATION</scope>
    <source>
        <strain evidence="3">CBS 342.82</strain>
    </source>
</reference>
<evidence type="ECO:0008006" key="4">
    <source>
        <dbReference type="Google" id="ProtNLM"/>
    </source>
</evidence>
<evidence type="ECO:0000256" key="1">
    <source>
        <dbReference type="SAM" id="MobiDB-lite"/>
    </source>
</evidence>
<keyword evidence="2" id="KW-1185">Reference proteome</keyword>
<dbReference type="GO" id="GO:0000138">
    <property type="term" value="C:Golgi trans cisterna"/>
    <property type="evidence" value="ECO:0007669"/>
    <property type="project" value="TreeGrafter"/>
</dbReference>
<organism evidence="3">
    <name type="scientific">Dissoconium aciculare CBS 342.82</name>
    <dbReference type="NCBI Taxonomy" id="1314786"/>
    <lineage>
        <taxon>Eukaryota</taxon>
        <taxon>Fungi</taxon>
        <taxon>Dikarya</taxon>
        <taxon>Ascomycota</taxon>
        <taxon>Pezizomycotina</taxon>
        <taxon>Dothideomycetes</taxon>
        <taxon>Dothideomycetidae</taxon>
        <taxon>Mycosphaerellales</taxon>
        <taxon>Dissoconiaceae</taxon>
        <taxon>Dissoconium</taxon>
    </lineage>
</organism>
<dbReference type="GO" id="GO:0016020">
    <property type="term" value="C:membrane"/>
    <property type="evidence" value="ECO:0007669"/>
    <property type="project" value="TreeGrafter"/>
</dbReference>
<dbReference type="OrthoDB" id="432953at2759"/>